<sequence length="263" mass="27201">MEPAMPTVAAAPSRRHTGSSLIGQLNAEWARLCADDATADAVRCWARYHRALDGCTGLADVEAAVAGSADDVLLALLGLAHDGDGLAGRTVLQLMLGKAVRIAASHSGRDTRESLEHAAVSALWTTIATYPTDRRPARVAANIAMDTVRAVCGELAHDRVESPQAPEALGRPGEISAVSEHDGGPADQELIELLAWAVAADIVSAADATLIVDVYAPAPGEAGGAAAATRHGVSWPAARQRASRAIRKITRAINDDVPAHAGV</sequence>
<evidence type="ECO:0000313" key="2">
    <source>
        <dbReference type="EMBL" id="PSL04769.1"/>
    </source>
</evidence>
<organism evidence="2 3">
    <name type="scientific">Haloactinopolyspora alba</name>
    <dbReference type="NCBI Taxonomy" id="648780"/>
    <lineage>
        <taxon>Bacteria</taxon>
        <taxon>Bacillati</taxon>
        <taxon>Actinomycetota</taxon>
        <taxon>Actinomycetes</taxon>
        <taxon>Jiangellales</taxon>
        <taxon>Jiangellaceae</taxon>
        <taxon>Haloactinopolyspora</taxon>
    </lineage>
</organism>
<name>A0A2P8E5M7_9ACTN</name>
<evidence type="ECO:0000256" key="1">
    <source>
        <dbReference type="SAM" id="MobiDB-lite"/>
    </source>
</evidence>
<dbReference type="EMBL" id="PYGE01000005">
    <property type="protein sequence ID" value="PSL04769.1"/>
    <property type="molecule type" value="Genomic_DNA"/>
</dbReference>
<keyword evidence="3" id="KW-1185">Reference proteome</keyword>
<accession>A0A2P8E5M7</accession>
<protein>
    <recommendedName>
        <fullName evidence="4">DNA-directed RNA polymerase specialized sigma24 family protein</fullName>
    </recommendedName>
</protein>
<feature type="region of interest" description="Disordered" evidence="1">
    <location>
        <begin position="161"/>
        <end position="182"/>
    </location>
</feature>
<dbReference type="AlphaFoldDB" id="A0A2P8E5M7"/>
<gene>
    <name evidence="2" type="ORF">CLV30_105236</name>
</gene>
<dbReference type="Proteomes" id="UP000243528">
    <property type="component" value="Unassembled WGS sequence"/>
</dbReference>
<evidence type="ECO:0008006" key="4">
    <source>
        <dbReference type="Google" id="ProtNLM"/>
    </source>
</evidence>
<evidence type="ECO:0000313" key="3">
    <source>
        <dbReference type="Proteomes" id="UP000243528"/>
    </source>
</evidence>
<reference evidence="2 3" key="1">
    <citation type="submission" date="2018-03" db="EMBL/GenBank/DDBJ databases">
        <title>Genomic Encyclopedia of Archaeal and Bacterial Type Strains, Phase II (KMG-II): from individual species to whole genera.</title>
        <authorList>
            <person name="Goeker M."/>
        </authorList>
    </citation>
    <scope>NUCLEOTIDE SEQUENCE [LARGE SCALE GENOMIC DNA]</scope>
    <source>
        <strain evidence="2 3">DSM 45211</strain>
    </source>
</reference>
<proteinExistence type="predicted"/>
<comment type="caution">
    <text evidence="2">The sequence shown here is derived from an EMBL/GenBank/DDBJ whole genome shotgun (WGS) entry which is preliminary data.</text>
</comment>